<dbReference type="InterPro" id="IPR050173">
    <property type="entry name" value="ABC_transporter_C-like"/>
</dbReference>
<evidence type="ECO:0000256" key="2">
    <source>
        <dbReference type="ARBA" id="ARBA00022692"/>
    </source>
</evidence>
<feature type="transmembrane region" description="Helical" evidence="7">
    <location>
        <begin position="12"/>
        <end position="33"/>
    </location>
</feature>
<keyword evidence="5 7" id="KW-1133">Transmembrane helix</keyword>
<dbReference type="InterPro" id="IPR036640">
    <property type="entry name" value="ABC1_TM_sf"/>
</dbReference>
<keyword evidence="3" id="KW-0547">Nucleotide-binding</keyword>
<sequence length="89" mass="10271">MSTKEAIQVYGSLIMLCVVLVTARSIILFTFCIRASVKLYNKMFEKILRAKMWFFNTNPSRRILNRFSDDLGSVDEQLAQAFLEVVQVC</sequence>
<name>A0ABQ9GGR2_9NEOP</name>
<accession>A0ABQ9GGR2</accession>
<evidence type="ECO:0000256" key="3">
    <source>
        <dbReference type="ARBA" id="ARBA00022741"/>
    </source>
</evidence>
<organism evidence="9 10">
    <name type="scientific">Dryococelus australis</name>
    <dbReference type="NCBI Taxonomy" id="614101"/>
    <lineage>
        <taxon>Eukaryota</taxon>
        <taxon>Metazoa</taxon>
        <taxon>Ecdysozoa</taxon>
        <taxon>Arthropoda</taxon>
        <taxon>Hexapoda</taxon>
        <taxon>Insecta</taxon>
        <taxon>Pterygota</taxon>
        <taxon>Neoptera</taxon>
        <taxon>Polyneoptera</taxon>
        <taxon>Phasmatodea</taxon>
        <taxon>Verophasmatodea</taxon>
        <taxon>Anareolatae</taxon>
        <taxon>Phasmatidae</taxon>
        <taxon>Eurycanthinae</taxon>
        <taxon>Dryococelus</taxon>
    </lineage>
</organism>
<keyword evidence="2 7" id="KW-0812">Transmembrane</keyword>
<keyword evidence="1" id="KW-0813">Transport</keyword>
<evidence type="ECO:0000256" key="5">
    <source>
        <dbReference type="ARBA" id="ARBA00022989"/>
    </source>
</evidence>
<gene>
    <name evidence="9" type="ORF">PR048_027522</name>
</gene>
<dbReference type="PROSITE" id="PS50929">
    <property type="entry name" value="ABC_TM1F"/>
    <property type="match status" value="1"/>
</dbReference>
<evidence type="ECO:0000313" key="9">
    <source>
        <dbReference type="EMBL" id="KAJ8871216.1"/>
    </source>
</evidence>
<keyword evidence="10" id="KW-1185">Reference proteome</keyword>
<evidence type="ECO:0000256" key="7">
    <source>
        <dbReference type="SAM" id="Phobius"/>
    </source>
</evidence>
<dbReference type="SUPFAM" id="SSF90123">
    <property type="entry name" value="ABC transporter transmembrane region"/>
    <property type="match status" value="1"/>
</dbReference>
<comment type="caution">
    <text evidence="9">The sequence shown here is derived from an EMBL/GenBank/DDBJ whole genome shotgun (WGS) entry which is preliminary data.</text>
</comment>
<evidence type="ECO:0000256" key="6">
    <source>
        <dbReference type="ARBA" id="ARBA00023136"/>
    </source>
</evidence>
<keyword evidence="4" id="KW-0067">ATP-binding</keyword>
<evidence type="ECO:0000313" key="10">
    <source>
        <dbReference type="Proteomes" id="UP001159363"/>
    </source>
</evidence>
<dbReference type="Pfam" id="PF00664">
    <property type="entry name" value="ABC_membrane"/>
    <property type="match status" value="1"/>
</dbReference>
<reference evidence="9 10" key="1">
    <citation type="submission" date="2023-02" db="EMBL/GenBank/DDBJ databases">
        <title>LHISI_Scaffold_Assembly.</title>
        <authorList>
            <person name="Stuart O.P."/>
            <person name="Cleave R."/>
            <person name="Magrath M.J.L."/>
            <person name="Mikheyev A.S."/>
        </authorList>
    </citation>
    <scope>NUCLEOTIDE SEQUENCE [LARGE SCALE GENOMIC DNA]</scope>
    <source>
        <strain evidence="9">Daus_M_001</strain>
        <tissue evidence="9">Leg muscle</tissue>
    </source>
</reference>
<protein>
    <recommendedName>
        <fullName evidence="8">ABC transmembrane type-1 domain-containing protein</fullName>
    </recommendedName>
</protein>
<proteinExistence type="predicted"/>
<evidence type="ECO:0000256" key="4">
    <source>
        <dbReference type="ARBA" id="ARBA00022840"/>
    </source>
</evidence>
<dbReference type="PANTHER" id="PTHR24223">
    <property type="entry name" value="ATP-BINDING CASSETTE SUB-FAMILY C"/>
    <property type="match status" value="1"/>
</dbReference>
<dbReference type="InterPro" id="IPR011527">
    <property type="entry name" value="ABC1_TM_dom"/>
</dbReference>
<evidence type="ECO:0000259" key="8">
    <source>
        <dbReference type="PROSITE" id="PS50929"/>
    </source>
</evidence>
<dbReference type="Gene3D" id="1.20.1560.10">
    <property type="entry name" value="ABC transporter type 1, transmembrane domain"/>
    <property type="match status" value="1"/>
</dbReference>
<dbReference type="PANTHER" id="PTHR24223:SF448">
    <property type="entry name" value="FI20146P1-RELATED"/>
    <property type="match status" value="1"/>
</dbReference>
<dbReference type="EMBL" id="JARBHB010000012">
    <property type="protein sequence ID" value="KAJ8871216.1"/>
    <property type="molecule type" value="Genomic_DNA"/>
</dbReference>
<keyword evidence="6 7" id="KW-0472">Membrane</keyword>
<evidence type="ECO:0000256" key="1">
    <source>
        <dbReference type="ARBA" id="ARBA00022448"/>
    </source>
</evidence>
<dbReference type="Proteomes" id="UP001159363">
    <property type="component" value="Chromosome 11"/>
</dbReference>
<feature type="domain" description="ABC transmembrane type-1" evidence="8">
    <location>
        <begin position="9"/>
        <end position="89"/>
    </location>
</feature>